<evidence type="ECO:0000256" key="5">
    <source>
        <dbReference type="SAM" id="MobiDB-lite"/>
    </source>
</evidence>
<keyword evidence="3" id="KW-0238">DNA-binding</keyword>
<comment type="similarity">
    <text evidence="1">Belongs to the LysR transcriptional regulatory family.</text>
</comment>
<dbReference type="SUPFAM" id="SSF46785">
    <property type="entry name" value="Winged helix' DNA-binding domain"/>
    <property type="match status" value="1"/>
</dbReference>
<dbReference type="PANTHER" id="PTHR30419:SF8">
    <property type="entry name" value="NITROGEN ASSIMILATION TRANSCRIPTIONAL ACTIVATOR-RELATED"/>
    <property type="match status" value="1"/>
</dbReference>
<evidence type="ECO:0000256" key="1">
    <source>
        <dbReference type="ARBA" id="ARBA00009437"/>
    </source>
</evidence>
<dbReference type="RefSeq" id="WP_353643204.1">
    <property type="nucleotide sequence ID" value="NZ_CP159253.1"/>
</dbReference>
<feature type="domain" description="HTH lysR-type" evidence="6">
    <location>
        <begin position="1"/>
        <end position="58"/>
    </location>
</feature>
<dbReference type="InterPro" id="IPR005119">
    <property type="entry name" value="LysR_subst-bd"/>
</dbReference>
<evidence type="ECO:0000259" key="6">
    <source>
        <dbReference type="PROSITE" id="PS50931"/>
    </source>
</evidence>
<dbReference type="GO" id="GO:0003700">
    <property type="term" value="F:DNA-binding transcription factor activity"/>
    <property type="evidence" value="ECO:0007669"/>
    <property type="project" value="InterPro"/>
</dbReference>
<proteinExistence type="inferred from homology"/>
<gene>
    <name evidence="7" type="ORF">ABVK50_01060</name>
</gene>
<sequence>MHAVVLRYIDQVARLGSIRRAAGVLNVASSAVNRQILKLEAEIGTPLFERVGNGVRPTAAGDYVIRHARETLARWNNVRSDISTLSGDIHGEVRIVSIPAPLVRLLPRAIEATSRQHPHIAFRVIDAAPKEHTEEMRAQRPDIAILFIDRRHRGYEVAARIRMRIGAIMRPDHPLVGRKEVTLTDCAAYPVCMLSDPWILNATAEAEFTHSGAQFKSVLLTNSLPMTKEVMLAGLGIGFFTPTGFVDELKSGELAHIPMAEPDLSASEIGLLIHRDRQSSPAVRALGTRLIEEFAALERDIGMLSAPKSQQIGQDDWHDRAEPPNAAAAFPASPANPFRPAT</sequence>
<dbReference type="PROSITE" id="PS50931">
    <property type="entry name" value="HTH_LYSR"/>
    <property type="match status" value="1"/>
</dbReference>
<protein>
    <submittedName>
        <fullName evidence="7">LysR family transcriptional regulator</fullName>
    </submittedName>
</protein>
<dbReference type="GO" id="GO:0005829">
    <property type="term" value="C:cytosol"/>
    <property type="evidence" value="ECO:0007669"/>
    <property type="project" value="TreeGrafter"/>
</dbReference>
<dbReference type="PANTHER" id="PTHR30419">
    <property type="entry name" value="HTH-TYPE TRANSCRIPTIONAL REGULATOR YBHD"/>
    <property type="match status" value="1"/>
</dbReference>
<evidence type="ECO:0000256" key="4">
    <source>
        <dbReference type="ARBA" id="ARBA00023163"/>
    </source>
</evidence>
<dbReference type="InterPro" id="IPR036388">
    <property type="entry name" value="WH-like_DNA-bd_sf"/>
</dbReference>
<evidence type="ECO:0000256" key="2">
    <source>
        <dbReference type="ARBA" id="ARBA00023015"/>
    </source>
</evidence>
<accession>A0AAU8CR09</accession>
<organism evidence="7">
    <name type="scientific">Mesorhizobium sp. WSM2240</name>
    <dbReference type="NCBI Taxonomy" id="3228851"/>
    <lineage>
        <taxon>Bacteria</taxon>
        <taxon>Pseudomonadati</taxon>
        <taxon>Pseudomonadota</taxon>
        <taxon>Alphaproteobacteria</taxon>
        <taxon>Hyphomicrobiales</taxon>
        <taxon>Phyllobacteriaceae</taxon>
        <taxon>Mesorhizobium</taxon>
    </lineage>
</organism>
<dbReference type="GO" id="GO:0003677">
    <property type="term" value="F:DNA binding"/>
    <property type="evidence" value="ECO:0007669"/>
    <property type="project" value="UniProtKB-KW"/>
</dbReference>
<dbReference type="Gene3D" id="1.10.10.10">
    <property type="entry name" value="Winged helix-like DNA-binding domain superfamily/Winged helix DNA-binding domain"/>
    <property type="match status" value="1"/>
</dbReference>
<dbReference type="SUPFAM" id="SSF53850">
    <property type="entry name" value="Periplasmic binding protein-like II"/>
    <property type="match status" value="1"/>
</dbReference>
<keyword evidence="2" id="KW-0805">Transcription regulation</keyword>
<reference evidence="7" key="1">
    <citation type="submission" date="2024-06" db="EMBL/GenBank/DDBJ databases">
        <title>Mesorhizobium karijinii sp. nov., a symbiont of the iconic Swainsona formosa from arid Australia.</title>
        <authorList>
            <person name="Hill Y.J."/>
            <person name="Watkin E.L.J."/>
            <person name="O'Hara G.W."/>
            <person name="Terpolilli J."/>
            <person name="Tye M.L."/>
            <person name="Kohlmeier M.G."/>
        </authorList>
    </citation>
    <scope>NUCLEOTIDE SEQUENCE</scope>
    <source>
        <strain evidence="7">WSM2240</strain>
    </source>
</reference>
<dbReference type="Pfam" id="PF00126">
    <property type="entry name" value="HTH_1"/>
    <property type="match status" value="1"/>
</dbReference>
<evidence type="ECO:0000256" key="3">
    <source>
        <dbReference type="ARBA" id="ARBA00023125"/>
    </source>
</evidence>
<evidence type="ECO:0000313" key="7">
    <source>
        <dbReference type="EMBL" id="XCG49261.1"/>
    </source>
</evidence>
<keyword evidence="4" id="KW-0804">Transcription</keyword>
<dbReference type="Gene3D" id="3.40.190.10">
    <property type="entry name" value="Periplasmic binding protein-like II"/>
    <property type="match status" value="2"/>
</dbReference>
<dbReference type="InterPro" id="IPR050950">
    <property type="entry name" value="HTH-type_LysR_regulators"/>
</dbReference>
<feature type="compositionally biased region" description="Low complexity" evidence="5">
    <location>
        <begin position="323"/>
        <end position="342"/>
    </location>
</feature>
<dbReference type="EMBL" id="CP159253">
    <property type="protein sequence ID" value="XCG49261.1"/>
    <property type="molecule type" value="Genomic_DNA"/>
</dbReference>
<dbReference type="AlphaFoldDB" id="A0AAU8CR09"/>
<dbReference type="Pfam" id="PF03466">
    <property type="entry name" value="LysR_substrate"/>
    <property type="match status" value="1"/>
</dbReference>
<feature type="region of interest" description="Disordered" evidence="5">
    <location>
        <begin position="307"/>
        <end position="342"/>
    </location>
</feature>
<dbReference type="InterPro" id="IPR000847">
    <property type="entry name" value="LysR_HTH_N"/>
</dbReference>
<name>A0AAU8CR09_9HYPH</name>
<dbReference type="InterPro" id="IPR036390">
    <property type="entry name" value="WH_DNA-bd_sf"/>
</dbReference>